<dbReference type="Proteomes" id="UP001148614">
    <property type="component" value="Unassembled WGS sequence"/>
</dbReference>
<keyword evidence="3" id="KW-1185">Reference proteome</keyword>
<evidence type="ECO:0000313" key="2">
    <source>
        <dbReference type="EMBL" id="KAJ3555137.1"/>
    </source>
</evidence>
<dbReference type="EMBL" id="JANPWZ010002936">
    <property type="protein sequence ID" value="KAJ3555137.1"/>
    <property type="molecule type" value="Genomic_DNA"/>
</dbReference>
<sequence>MGRLRQVAVAVAALAVLVAVFLARTSQSTQDIFIPTPTVPGKNGTVLFIINTEYGLSNVHLATTSALLEKHPGIDVHVASFPRSAPKVAKVSALAEKRFKTDRGVKFHELPGREYAQALSNQVGGFSGKSIQHLLHPPGIKGINEIMRVIRPAMSPWDGNDHIEIYERVREILETVDPALVVLDIAFRPSIDAVLQSDRLYTYLSPNVLADTFWFEQPFPGMITKIPRIGLDSPSPLPWQKIPENVYFTGRFLYEIATGGDFNGTNAKLKAHGVKNSLLIKRPNDRPWLSQDLDGARPGVSSMVSEGADSSCESREFIHLFRTLRNDNGFGIGGSLGKDRRTGPLEDVLRRGRTAELYATGSEDSRSRPTQGYSVAHGQPSIDIRYGPYCSFCPPWRSKTATMKPLQLVSRKSFYPCGSIATTMHSWPKILA</sequence>
<keyword evidence="1" id="KW-0732">Signal</keyword>
<name>A0A9W8N4M3_9PEZI</name>
<dbReference type="VEuPathDB" id="FungiDB:F4678DRAFT_128756"/>
<proteinExistence type="predicted"/>
<protein>
    <submittedName>
        <fullName evidence="2">Uncharacterized protein</fullName>
    </submittedName>
</protein>
<feature type="signal peptide" evidence="1">
    <location>
        <begin position="1"/>
        <end position="28"/>
    </location>
</feature>
<feature type="chain" id="PRO_5040944100" evidence="1">
    <location>
        <begin position="29"/>
        <end position="432"/>
    </location>
</feature>
<dbReference type="AlphaFoldDB" id="A0A9W8N4M3"/>
<reference evidence="2" key="1">
    <citation type="submission" date="2022-07" db="EMBL/GenBank/DDBJ databases">
        <title>Genome Sequence of Xylaria arbuscula.</title>
        <authorList>
            <person name="Buettner E."/>
        </authorList>
    </citation>
    <scope>NUCLEOTIDE SEQUENCE</scope>
    <source>
        <strain evidence="2">VT107</strain>
    </source>
</reference>
<organism evidence="2 3">
    <name type="scientific">Xylaria arbuscula</name>
    <dbReference type="NCBI Taxonomy" id="114810"/>
    <lineage>
        <taxon>Eukaryota</taxon>
        <taxon>Fungi</taxon>
        <taxon>Dikarya</taxon>
        <taxon>Ascomycota</taxon>
        <taxon>Pezizomycotina</taxon>
        <taxon>Sordariomycetes</taxon>
        <taxon>Xylariomycetidae</taxon>
        <taxon>Xylariales</taxon>
        <taxon>Xylariaceae</taxon>
        <taxon>Xylaria</taxon>
    </lineage>
</organism>
<comment type="caution">
    <text evidence="2">The sequence shown here is derived from an EMBL/GenBank/DDBJ whole genome shotgun (WGS) entry which is preliminary data.</text>
</comment>
<gene>
    <name evidence="2" type="ORF">NPX13_g10422</name>
</gene>
<evidence type="ECO:0000313" key="3">
    <source>
        <dbReference type="Proteomes" id="UP001148614"/>
    </source>
</evidence>
<evidence type="ECO:0000256" key="1">
    <source>
        <dbReference type="SAM" id="SignalP"/>
    </source>
</evidence>
<accession>A0A9W8N4M3</accession>